<proteinExistence type="predicted"/>
<reference evidence="2 3" key="1">
    <citation type="journal article" date="2012" name="J. Bacteriol.">
        <title>Genome Sequence of Galbibacter marinum Type Strain ck-I2-15.</title>
        <authorList>
            <person name="Lai Q."/>
            <person name="Li C."/>
            <person name="Shao Z."/>
        </authorList>
    </citation>
    <scope>NUCLEOTIDE SEQUENCE [LARGE SCALE GENOMIC DNA]</scope>
    <source>
        <strain evidence="3">ck-I2-15</strain>
    </source>
</reference>
<feature type="region of interest" description="Disordered" evidence="1">
    <location>
        <begin position="46"/>
        <end position="66"/>
    </location>
</feature>
<organism evidence="2 3">
    <name type="scientific">Galbibacter marinus</name>
    <dbReference type="NCBI Taxonomy" id="555500"/>
    <lineage>
        <taxon>Bacteria</taxon>
        <taxon>Pseudomonadati</taxon>
        <taxon>Bacteroidota</taxon>
        <taxon>Flavobacteriia</taxon>
        <taxon>Flavobacteriales</taxon>
        <taxon>Flavobacteriaceae</taxon>
        <taxon>Galbibacter</taxon>
    </lineage>
</organism>
<evidence type="ECO:0000313" key="3">
    <source>
        <dbReference type="Proteomes" id="UP000007364"/>
    </source>
</evidence>
<evidence type="ECO:0000256" key="1">
    <source>
        <dbReference type="SAM" id="MobiDB-lite"/>
    </source>
</evidence>
<name>K2PR87_9FLAO</name>
<evidence type="ECO:0000313" key="2">
    <source>
        <dbReference type="EMBL" id="EKF55075.1"/>
    </source>
</evidence>
<keyword evidence="3" id="KW-1185">Reference proteome</keyword>
<gene>
    <name evidence="2" type="ORF">I215_09441</name>
</gene>
<dbReference type="RefSeq" id="WP_008991736.1">
    <property type="nucleotide sequence ID" value="NZ_AMSG01000011.1"/>
</dbReference>
<dbReference type="AlphaFoldDB" id="K2PR87"/>
<dbReference type="STRING" id="555500.I215_09441"/>
<sequence>MRTKTNINTNKKGVLIERKAIENDNILKLSSDFLSENDSITPELDKKESLKTTLPNNSKKKRKSKRKTKYVKLYCTVYEKKLLKLRAKQSRLSLSEFTRRAVFKVQIKQRMTDQHIRAYKALVQFYNDFKTRGSNAHDSDPELAKEVNQLTKEIKSLVQTIIK</sequence>
<dbReference type="Proteomes" id="UP000007364">
    <property type="component" value="Unassembled WGS sequence"/>
</dbReference>
<accession>K2PR87</accession>
<protein>
    <submittedName>
        <fullName evidence="2">Uncharacterized protein</fullName>
    </submittedName>
</protein>
<dbReference type="InterPro" id="IPR053842">
    <property type="entry name" value="NikA-like"/>
</dbReference>
<dbReference type="EMBL" id="AMSG01000011">
    <property type="protein sequence ID" value="EKF55075.1"/>
    <property type="molecule type" value="Genomic_DNA"/>
</dbReference>
<dbReference type="Pfam" id="PF21983">
    <property type="entry name" value="NikA-like"/>
    <property type="match status" value="1"/>
</dbReference>
<comment type="caution">
    <text evidence="2">The sequence shown here is derived from an EMBL/GenBank/DDBJ whole genome shotgun (WGS) entry which is preliminary data.</text>
</comment>